<dbReference type="SUPFAM" id="SSF103196">
    <property type="entry name" value="Roadblock/LC7 domain"/>
    <property type="match status" value="1"/>
</dbReference>
<evidence type="ECO:0000313" key="3">
    <source>
        <dbReference type="EMBL" id="KAK6753840.1"/>
    </source>
</evidence>
<name>A0ABR1DV07_NECAM</name>
<evidence type="ECO:0000259" key="2">
    <source>
        <dbReference type="SMART" id="SM00960"/>
    </source>
</evidence>
<dbReference type="InterPro" id="IPR037587">
    <property type="entry name" value="LAMTOR2-like"/>
</dbReference>
<evidence type="ECO:0000313" key="4">
    <source>
        <dbReference type="Proteomes" id="UP001303046"/>
    </source>
</evidence>
<comment type="caution">
    <text evidence="3">The sequence shown here is derived from an EMBL/GenBank/DDBJ whole genome shotgun (WGS) entry which is preliminary data.</text>
</comment>
<evidence type="ECO:0000256" key="1">
    <source>
        <dbReference type="ARBA" id="ARBA00007191"/>
    </source>
</evidence>
<protein>
    <recommendedName>
        <fullName evidence="2">Roadblock/LAMTOR2 domain-containing protein</fullName>
    </recommendedName>
</protein>
<gene>
    <name evidence="3" type="primary">Necator_chrV.g17850</name>
    <name evidence="3" type="ORF">RB195_013060</name>
</gene>
<reference evidence="3 4" key="1">
    <citation type="submission" date="2023-08" db="EMBL/GenBank/DDBJ databases">
        <title>A Necator americanus chromosomal reference genome.</title>
        <authorList>
            <person name="Ilik V."/>
            <person name="Petrzelkova K.J."/>
            <person name="Pardy F."/>
            <person name="Fuh T."/>
            <person name="Niatou-Singa F.S."/>
            <person name="Gouil Q."/>
            <person name="Baker L."/>
            <person name="Ritchie M.E."/>
            <person name="Jex A.R."/>
            <person name="Gazzola D."/>
            <person name="Li H."/>
            <person name="Toshio Fujiwara R."/>
            <person name="Zhan B."/>
            <person name="Aroian R.V."/>
            <person name="Pafco B."/>
            <person name="Schwarz E.M."/>
        </authorList>
    </citation>
    <scope>NUCLEOTIDE SEQUENCE [LARGE SCALE GENOMIC DNA]</scope>
    <source>
        <strain evidence="3 4">Aroian</strain>
        <tissue evidence="3">Whole animal</tissue>
    </source>
</reference>
<organism evidence="3 4">
    <name type="scientific">Necator americanus</name>
    <name type="common">Human hookworm</name>
    <dbReference type="NCBI Taxonomy" id="51031"/>
    <lineage>
        <taxon>Eukaryota</taxon>
        <taxon>Metazoa</taxon>
        <taxon>Ecdysozoa</taxon>
        <taxon>Nematoda</taxon>
        <taxon>Chromadorea</taxon>
        <taxon>Rhabditida</taxon>
        <taxon>Rhabditina</taxon>
        <taxon>Rhabditomorpha</taxon>
        <taxon>Strongyloidea</taxon>
        <taxon>Ancylostomatidae</taxon>
        <taxon>Bunostominae</taxon>
        <taxon>Necator</taxon>
    </lineage>
</organism>
<comment type="similarity">
    <text evidence="1">Belongs to the GAMAD family.</text>
</comment>
<dbReference type="Pfam" id="PF03259">
    <property type="entry name" value="Robl_LC7"/>
    <property type="match status" value="1"/>
</dbReference>
<keyword evidence="4" id="KW-1185">Reference proteome</keyword>
<dbReference type="EMBL" id="JAVFWL010000005">
    <property type="protein sequence ID" value="KAK6753840.1"/>
    <property type="molecule type" value="Genomic_DNA"/>
</dbReference>
<dbReference type="PANTHER" id="PTHR13323">
    <property type="entry name" value="LATE ENDOSOMAL/LYSOSOMAL MP1 INTERACTING PROTEIN"/>
    <property type="match status" value="1"/>
</dbReference>
<proteinExistence type="inferred from homology"/>
<dbReference type="SMART" id="SM00960">
    <property type="entry name" value="Robl_LC7"/>
    <property type="match status" value="1"/>
</dbReference>
<dbReference type="InterPro" id="IPR004942">
    <property type="entry name" value="Roadblock/LAMTOR2_dom"/>
</dbReference>
<feature type="domain" description="Roadblock/LAMTOR2" evidence="2">
    <location>
        <begin position="7"/>
        <end position="93"/>
    </location>
</feature>
<dbReference type="Proteomes" id="UP001303046">
    <property type="component" value="Unassembled WGS sequence"/>
</dbReference>
<sequence>MLRQKALVEVLGQANTAEVSGALLFNREGLLLAYSGYGDSKDHANVSAALISNIWESFDKKGGREDLKEATIICDDGVMAATRVANMLLALKASKNCHCVTKCLEAVSKPHACRVRSNGIDPTQRYPFPNTILPWRQVSTSSSSLLLWNAAFNSACKKSYLYDVIGRNQNVCTLIFCDSRYLLTEFSRKNHATRGLNETNAVTTNGKLSRPPPIQFCGDRNVQNVFEMKTREHPDNYKKMKIA</sequence>
<dbReference type="Gene3D" id="3.30.450.30">
    <property type="entry name" value="Dynein light chain 2a, cytoplasmic"/>
    <property type="match status" value="1"/>
</dbReference>
<accession>A0ABR1DV07</accession>